<evidence type="ECO:0000313" key="2">
    <source>
        <dbReference type="Proteomes" id="UP000029223"/>
    </source>
</evidence>
<protein>
    <submittedName>
        <fullName evidence="1">Uncharacterized protein</fullName>
    </submittedName>
</protein>
<proteinExistence type="predicted"/>
<gene>
    <name evidence="1" type="ORF">JCM19239_1092</name>
</gene>
<name>A0ABQ0JE89_9VIBR</name>
<dbReference type="EMBL" id="BBMS01000025">
    <property type="protein sequence ID" value="GAL27078.1"/>
    <property type="molecule type" value="Genomic_DNA"/>
</dbReference>
<organism evidence="1 2">
    <name type="scientific">Vibrio variabilis</name>
    <dbReference type="NCBI Taxonomy" id="990271"/>
    <lineage>
        <taxon>Bacteria</taxon>
        <taxon>Pseudomonadati</taxon>
        <taxon>Pseudomonadota</taxon>
        <taxon>Gammaproteobacteria</taxon>
        <taxon>Vibrionales</taxon>
        <taxon>Vibrionaceae</taxon>
        <taxon>Vibrio</taxon>
    </lineage>
</organism>
<sequence length="47" mass="5066">MGKCNPPMPTESSVKFGVYACSPTPSSFTATFTDFTLEPSQWLAHPA</sequence>
<dbReference type="Gene3D" id="2.60.120.200">
    <property type="match status" value="1"/>
</dbReference>
<keyword evidence="2" id="KW-1185">Reference proteome</keyword>
<reference evidence="2" key="1">
    <citation type="submission" date="2014-09" db="EMBL/GenBank/DDBJ databases">
        <title>Vibrio variabilis JCM 19239. (C206) whole genome shotgun sequence.</title>
        <authorList>
            <person name="Sawabe T."/>
            <person name="Meirelles P."/>
            <person name="Nakanishi M."/>
            <person name="Sayaka M."/>
            <person name="Hattori M."/>
            <person name="Ohkuma M."/>
        </authorList>
    </citation>
    <scope>NUCLEOTIDE SEQUENCE [LARGE SCALE GENOMIC DNA]</scope>
    <source>
        <strain evidence="2">JCM 19239</strain>
    </source>
</reference>
<evidence type="ECO:0000313" key="1">
    <source>
        <dbReference type="EMBL" id="GAL27078.1"/>
    </source>
</evidence>
<comment type="caution">
    <text evidence="1">The sequence shown here is derived from an EMBL/GenBank/DDBJ whole genome shotgun (WGS) entry which is preliminary data.</text>
</comment>
<accession>A0ABQ0JE89</accession>
<reference evidence="2" key="2">
    <citation type="submission" date="2014-09" db="EMBL/GenBank/DDBJ databases">
        <authorList>
            <consortium name="NBRP consortium"/>
            <person name="Sawabe T."/>
            <person name="Meirelles P."/>
            <person name="Nakanishi M."/>
            <person name="Sayaka M."/>
            <person name="Hattori M."/>
            <person name="Ohkuma M."/>
        </authorList>
    </citation>
    <scope>NUCLEOTIDE SEQUENCE [LARGE SCALE GENOMIC DNA]</scope>
    <source>
        <strain evidence="2">JCM 19239</strain>
    </source>
</reference>
<dbReference type="Proteomes" id="UP000029223">
    <property type="component" value="Unassembled WGS sequence"/>
</dbReference>